<dbReference type="Gene3D" id="3.30.1340.10">
    <property type="entry name" value="HPr-like"/>
    <property type="match status" value="1"/>
</dbReference>
<evidence type="ECO:0000256" key="1">
    <source>
        <dbReference type="ARBA" id="ARBA00004496"/>
    </source>
</evidence>
<dbReference type="CDD" id="cd00367">
    <property type="entry name" value="PTS-HPr_like"/>
    <property type="match status" value="1"/>
</dbReference>
<dbReference type="PANTHER" id="PTHR33705">
    <property type="entry name" value="PHOSPHOCARRIER PROTEIN HPR"/>
    <property type="match status" value="1"/>
</dbReference>
<dbReference type="SUPFAM" id="SSF55594">
    <property type="entry name" value="HPr-like"/>
    <property type="match status" value="1"/>
</dbReference>
<keyword evidence="3" id="KW-0598">Phosphotransferase system</keyword>
<evidence type="ECO:0000256" key="3">
    <source>
        <dbReference type="ARBA" id="ARBA00022683"/>
    </source>
</evidence>
<organism evidence="5 6">
    <name type="scientific">Cellulomonas denverensis</name>
    <dbReference type="NCBI Taxonomy" id="264297"/>
    <lineage>
        <taxon>Bacteria</taxon>
        <taxon>Bacillati</taxon>
        <taxon>Actinomycetota</taxon>
        <taxon>Actinomycetes</taxon>
        <taxon>Micrococcales</taxon>
        <taxon>Cellulomonadaceae</taxon>
        <taxon>Cellulomonas</taxon>
    </lineage>
</organism>
<dbReference type="InterPro" id="IPR035895">
    <property type="entry name" value="HPr-like_sf"/>
</dbReference>
<keyword evidence="6" id="KW-1185">Reference proteome</keyword>
<comment type="caution">
    <text evidence="5">The sequence shown here is derived from an EMBL/GenBank/DDBJ whole genome shotgun (WGS) entry which is preliminary data.</text>
</comment>
<dbReference type="AlphaFoldDB" id="A0A7X6KWR7"/>
<dbReference type="InterPro" id="IPR050399">
    <property type="entry name" value="HPr"/>
</dbReference>
<dbReference type="EMBL" id="JAAXOX010000005">
    <property type="protein sequence ID" value="NKY23285.1"/>
    <property type="molecule type" value="Genomic_DNA"/>
</dbReference>
<dbReference type="RefSeq" id="WP_168630419.1">
    <property type="nucleotide sequence ID" value="NZ_BONL01000018.1"/>
</dbReference>
<evidence type="ECO:0000313" key="5">
    <source>
        <dbReference type="EMBL" id="NKY23285.1"/>
    </source>
</evidence>
<comment type="subcellular location">
    <subcellularLocation>
        <location evidence="1">Cytoplasm</location>
    </subcellularLocation>
</comment>
<sequence length="91" mass="8994">MPQRNVTIASSVGLHARPAGIFTKAATASGAQVTIGRPGDAGVNAASLLMVMGLGLKHGETAELVVEGADADTVLNQLAGLLATDLDAAGE</sequence>
<dbReference type="Pfam" id="PF00381">
    <property type="entry name" value="PTS-HPr"/>
    <property type="match status" value="1"/>
</dbReference>
<evidence type="ECO:0000256" key="2">
    <source>
        <dbReference type="ARBA" id="ARBA00022490"/>
    </source>
</evidence>
<reference evidence="5 6" key="1">
    <citation type="submission" date="2020-04" db="EMBL/GenBank/DDBJ databases">
        <title>MicrobeNet Type strains.</title>
        <authorList>
            <person name="Nicholson A.C."/>
        </authorList>
    </citation>
    <scope>NUCLEOTIDE SEQUENCE [LARGE SCALE GENOMIC DNA]</scope>
    <source>
        <strain evidence="5 6">ATCC BAA-788</strain>
    </source>
</reference>
<accession>A0A7X6KWR7</accession>
<evidence type="ECO:0000259" key="4">
    <source>
        <dbReference type="PROSITE" id="PS51350"/>
    </source>
</evidence>
<dbReference type="NCBIfam" id="TIGR01003">
    <property type="entry name" value="PTS_HPr_family"/>
    <property type="match status" value="1"/>
</dbReference>
<dbReference type="InterPro" id="IPR000032">
    <property type="entry name" value="HPr-like"/>
</dbReference>
<dbReference type="PANTHER" id="PTHR33705:SF2">
    <property type="entry name" value="PHOSPHOCARRIER PROTEIN NPR"/>
    <property type="match status" value="1"/>
</dbReference>
<gene>
    <name evidence="5" type="ORF">HGA03_11490</name>
</gene>
<feature type="domain" description="HPr" evidence="4">
    <location>
        <begin position="1"/>
        <end position="89"/>
    </location>
</feature>
<protein>
    <submittedName>
        <fullName evidence="5">HPr family phosphocarrier protein</fullName>
    </submittedName>
</protein>
<name>A0A7X6KWR7_9CELL</name>
<keyword evidence="2" id="KW-0963">Cytoplasm</keyword>
<dbReference type="GO" id="GO:0005737">
    <property type="term" value="C:cytoplasm"/>
    <property type="evidence" value="ECO:0007669"/>
    <property type="project" value="UniProtKB-SubCell"/>
</dbReference>
<dbReference type="PROSITE" id="PS51350">
    <property type="entry name" value="PTS_HPR_DOM"/>
    <property type="match status" value="1"/>
</dbReference>
<dbReference type="GO" id="GO:0009401">
    <property type="term" value="P:phosphoenolpyruvate-dependent sugar phosphotransferase system"/>
    <property type="evidence" value="ECO:0007669"/>
    <property type="project" value="UniProtKB-KW"/>
</dbReference>
<proteinExistence type="predicted"/>
<dbReference type="PRINTS" id="PR00107">
    <property type="entry name" value="PHOSPHOCPHPR"/>
</dbReference>
<dbReference type="Proteomes" id="UP000581206">
    <property type="component" value="Unassembled WGS sequence"/>
</dbReference>
<evidence type="ECO:0000313" key="6">
    <source>
        <dbReference type="Proteomes" id="UP000581206"/>
    </source>
</evidence>